<evidence type="ECO:0000256" key="1">
    <source>
        <dbReference type="ARBA" id="ARBA00001946"/>
    </source>
</evidence>
<evidence type="ECO:0000256" key="2">
    <source>
        <dbReference type="ARBA" id="ARBA00009959"/>
    </source>
</evidence>
<name>A0A7J4XD19_9BACE</name>
<evidence type="ECO:0000256" key="5">
    <source>
        <dbReference type="ARBA" id="ARBA00022759"/>
    </source>
</evidence>
<comment type="similarity">
    <text evidence="2 9">Belongs to the CRISPR-associated endoribonuclease Cas2 protein family.</text>
</comment>
<dbReference type="InterPro" id="IPR021127">
    <property type="entry name" value="CRISPR_associated_Cas2"/>
</dbReference>
<keyword evidence="3 9" id="KW-0540">Nuclease</keyword>
<evidence type="ECO:0000256" key="7">
    <source>
        <dbReference type="ARBA" id="ARBA00022842"/>
    </source>
</evidence>
<dbReference type="NCBIfam" id="TIGR01573">
    <property type="entry name" value="cas2"/>
    <property type="match status" value="1"/>
</dbReference>
<dbReference type="RefSeq" id="WP_007481075.1">
    <property type="nucleotide sequence ID" value="NZ_CAXSTI010000006.1"/>
</dbReference>
<dbReference type="HAMAP" id="MF_01471">
    <property type="entry name" value="Cas2"/>
    <property type="match status" value="1"/>
</dbReference>
<organism evidence="10 11">
    <name type="scientific">Bacteroides salyersiae</name>
    <dbReference type="NCBI Taxonomy" id="291644"/>
    <lineage>
        <taxon>Bacteria</taxon>
        <taxon>Pseudomonadati</taxon>
        <taxon>Bacteroidota</taxon>
        <taxon>Bacteroidia</taxon>
        <taxon>Bacteroidales</taxon>
        <taxon>Bacteroidaceae</taxon>
        <taxon>Bacteroides</taxon>
    </lineage>
</organism>
<dbReference type="GO" id="GO:0016787">
    <property type="term" value="F:hydrolase activity"/>
    <property type="evidence" value="ECO:0007669"/>
    <property type="project" value="UniProtKB-KW"/>
</dbReference>
<evidence type="ECO:0000256" key="8">
    <source>
        <dbReference type="ARBA" id="ARBA00023118"/>
    </source>
</evidence>
<dbReference type="GO" id="GO:0004521">
    <property type="term" value="F:RNA endonuclease activity"/>
    <property type="evidence" value="ECO:0007669"/>
    <property type="project" value="InterPro"/>
</dbReference>
<protein>
    <recommendedName>
        <fullName evidence="9">CRISPR-associated endoribonuclease Cas2</fullName>
        <ecNumber evidence="9">3.1.-.-</ecNumber>
    </recommendedName>
</protein>
<dbReference type="InterPro" id="IPR019199">
    <property type="entry name" value="Virulence_VapD/CRISPR_Cas2"/>
</dbReference>
<dbReference type="SUPFAM" id="SSF143430">
    <property type="entry name" value="TTP0101/SSO1404-like"/>
    <property type="match status" value="1"/>
</dbReference>
<comment type="caution">
    <text evidence="10">The sequence shown here is derived from an EMBL/GenBank/DDBJ whole genome shotgun (WGS) entry which is preliminary data.</text>
</comment>
<dbReference type="Gene3D" id="3.30.70.240">
    <property type="match status" value="1"/>
</dbReference>
<sequence>MARAKKTFCVVAYDIKEDRKRARVSKILEKYGIRVNFSVFECMFTDIQLLQVQEKIKKILDKRSDTVIYYPICVNCYTKIIYQPAHRQTSRTIEIV</sequence>
<dbReference type="CDD" id="cd09725">
    <property type="entry name" value="Cas2_I_II_III"/>
    <property type="match status" value="1"/>
</dbReference>
<comment type="subunit">
    <text evidence="9">Homodimer, forms a heterotetramer with a Cas1 homodimer.</text>
</comment>
<evidence type="ECO:0000256" key="9">
    <source>
        <dbReference type="HAMAP-Rule" id="MF_01471"/>
    </source>
</evidence>
<dbReference type="GO" id="GO:0043571">
    <property type="term" value="P:maintenance of CRISPR repeat elements"/>
    <property type="evidence" value="ECO:0007669"/>
    <property type="project" value="UniProtKB-UniRule"/>
</dbReference>
<dbReference type="Proteomes" id="UP000422221">
    <property type="component" value="Unassembled WGS sequence"/>
</dbReference>
<comment type="cofactor">
    <cofactor evidence="1 9">
        <name>Mg(2+)</name>
        <dbReference type="ChEBI" id="CHEBI:18420"/>
    </cofactor>
</comment>
<keyword evidence="4 9" id="KW-0479">Metal-binding</keyword>
<dbReference type="AlphaFoldDB" id="A0A7J4XD19"/>
<dbReference type="Pfam" id="PF09827">
    <property type="entry name" value="CRISPR_Cas2"/>
    <property type="match status" value="1"/>
</dbReference>
<dbReference type="EMBL" id="VWMK01000031">
    <property type="protein sequence ID" value="KAA3757762.1"/>
    <property type="molecule type" value="Genomic_DNA"/>
</dbReference>
<evidence type="ECO:0000313" key="10">
    <source>
        <dbReference type="EMBL" id="KAA3757762.1"/>
    </source>
</evidence>
<proteinExistence type="inferred from homology"/>
<gene>
    <name evidence="9 10" type="primary">cas2</name>
    <name evidence="10" type="ORF">F3F73_21735</name>
</gene>
<feature type="binding site" evidence="9">
    <location>
        <position position="14"/>
    </location>
    <ligand>
        <name>Mg(2+)</name>
        <dbReference type="ChEBI" id="CHEBI:18420"/>
        <note>catalytic</note>
    </ligand>
</feature>
<comment type="function">
    <text evidence="9">CRISPR (clustered regularly interspaced short palindromic repeat), is an adaptive immune system that provides protection against mobile genetic elements (viruses, transposable elements and conjugative plasmids). CRISPR clusters contain sequences complementary to antecedent mobile elements and target invading nucleic acids. CRISPR clusters are transcribed and processed into CRISPR RNA (crRNA). Functions as a ssRNA-specific endoribonuclease. Involved in the integration of spacer DNA into the CRISPR cassette.</text>
</comment>
<accession>A0A7J4XD19</accession>
<evidence type="ECO:0000313" key="11">
    <source>
        <dbReference type="Proteomes" id="UP000422221"/>
    </source>
</evidence>
<dbReference type="PANTHER" id="PTHR34405">
    <property type="entry name" value="CRISPR-ASSOCIATED ENDORIBONUCLEASE CAS2"/>
    <property type="match status" value="1"/>
</dbReference>
<evidence type="ECO:0000256" key="6">
    <source>
        <dbReference type="ARBA" id="ARBA00022801"/>
    </source>
</evidence>
<keyword evidence="5 9" id="KW-0255">Endonuclease</keyword>
<dbReference type="GeneID" id="93117359"/>
<keyword evidence="6 9" id="KW-0378">Hydrolase</keyword>
<reference evidence="10 11" key="1">
    <citation type="journal article" date="2019" name="Nat. Med.">
        <title>A library of human gut bacterial isolates paired with longitudinal multiomics data enables mechanistic microbiome research.</title>
        <authorList>
            <person name="Poyet M."/>
            <person name="Groussin M."/>
            <person name="Gibbons S.M."/>
            <person name="Avila-Pacheco J."/>
            <person name="Jiang X."/>
            <person name="Kearney S.M."/>
            <person name="Perrotta A.R."/>
            <person name="Berdy B."/>
            <person name="Zhao S."/>
            <person name="Lieberman T.D."/>
            <person name="Swanson P.K."/>
            <person name="Smith M."/>
            <person name="Roesemann S."/>
            <person name="Alexander J.E."/>
            <person name="Rich S.A."/>
            <person name="Livny J."/>
            <person name="Vlamakis H."/>
            <person name="Clish C."/>
            <person name="Bullock K."/>
            <person name="Deik A."/>
            <person name="Scott J."/>
            <person name="Pierce K.A."/>
            <person name="Xavier R.J."/>
            <person name="Alm E.J."/>
        </authorList>
    </citation>
    <scope>NUCLEOTIDE SEQUENCE [LARGE SCALE GENOMIC DNA]</scope>
    <source>
        <strain evidence="10 11">BIOML-A10</strain>
    </source>
</reference>
<dbReference type="GO" id="GO:0046872">
    <property type="term" value="F:metal ion binding"/>
    <property type="evidence" value="ECO:0007669"/>
    <property type="project" value="UniProtKB-UniRule"/>
</dbReference>
<keyword evidence="8 9" id="KW-0051">Antiviral defense</keyword>
<dbReference type="PANTHER" id="PTHR34405:SF3">
    <property type="entry name" value="CRISPR-ASSOCIATED ENDORIBONUCLEASE CAS2 3"/>
    <property type="match status" value="1"/>
</dbReference>
<evidence type="ECO:0000256" key="4">
    <source>
        <dbReference type="ARBA" id="ARBA00022723"/>
    </source>
</evidence>
<keyword evidence="7 9" id="KW-0460">Magnesium</keyword>
<dbReference type="GO" id="GO:0051607">
    <property type="term" value="P:defense response to virus"/>
    <property type="evidence" value="ECO:0007669"/>
    <property type="project" value="UniProtKB-UniRule"/>
</dbReference>
<evidence type="ECO:0000256" key="3">
    <source>
        <dbReference type="ARBA" id="ARBA00022722"/>
    </source>
</evidence>
<dbReference type="EC" id="3.1.-.-" evidence="9"/>